<dbReference type="RefSeq" id="WP_190895757.1">
    <property type="nucleotide sequence ID" value="NZ_AP023439.1"/>
</dbReference>
<name>A0A7G1N9D0_9ACTN</name>
<dbReference type="AlphaFoldDB" id="A0A7G1N9D0"/>
<reference evidence="1 3" key="1">
    <citation type="journal article" date="2014" name="Int. J. Syst. Evol. Microbiol.">
        <title>Complete genome sequence of Corynebacterium casei LMG S-19264T (=DSM 44701T), isolated from a smear-ripened cheese.</title>
        <authorList>
            <consortium name="US DOE Joint Genome Institute (JGI-PGF)"/>
            <person name="Walter F."/>
            <person name="Albersmeier A."/>
            <person name="Kalinowski J."/>
            <person name="Ruckert C."/>
        </authorList>
    </citation>
    <scope>NUCLEOTIDE SEQUENCE [LARGE SCALE GENOMIC DNA]</scope>
    <source>
        <strain evidence="1 3">JCM 4255</strain>
    </source>
</reference>
<dbReference type="KEGG" id="stui:GCM10017668_69780"/>
<organism evidence="1 3">
    <name type="scientific">Streptomyces tuirus</name>
    <dbReference type="NCBI Taxonomy" id="68278"/>
    <lineage>
        <taxon>Bacteria</taxon>
        <taxon>Bacillati</taxon>
        <taxon>Actinomycetota</taxon>
        <taxon>Actinomycetes</taxon>
        <taxon>Kitasatosporales</taxon>
        <taxon>Streptomycetaceae</taxon>
        <taxon>Streptomyces</taxon>
    </lineage>
</organism>
<dbReference type="EMBL" id="AP023439">
    <property type="protein sequence ID" value="BCL25135.1"/>
    <property type="molecule type" value="Genomic_DNA"/>
</dbReference>
<evidence type="ECO:0000313" key="2">
    <source>
        <dbReference type="EMBL" id="BCL25135.1"/>
    </source>
</evidence>
<dbReference type="KEGG" id="stui:GCM10017668_00070"/>
<gene>
    <name evidence="1" type="ORF">GCM10017668_00070</name>
    <name evidence="2" type="ORF">GCM10017668_69780</name>
</gene>
<dbReference type="Proteomes" id="UP000516373">
    <property type="component" value="Chromosome"/>
</dbReference>
<reference evidence="1" key="2">
    <citation type="submission" date="2020-09" db="EMBL/GenBank/DDBJ databases">
        <authorList>
            <person name="Sun Q."/>
            <person name="Ohkuma M."/>
        </authorList>
    </citation>
    <scope>NUCLEOTIDE SEQUENCE</scope>
    <source>
        <strain evidence="1">JCM 4255</strain>
    </source>
</reference>
<dbReference type="EMBL" id="AP023439">
    <property type="protein sequence ID" value="BCL18164.1"/>
    <property type="molecule type" value="Genomic_DNA"/>
</dbReference>
<accession>A0A7G1N9D0</accession>
<proteinExistence type="predicted"/>
<evidence type="ECO:0000313" key="1">
    <source>
        <dbReference type="EMBL" id="BCL18164.1"/>
    </source>
</evidence>
<sequence>MRRALVATLKRPLTQAGIEKIPTGDSDRAFQARQDAAREMLPNRRVPRRDLEATLRAHAAEVGFELPHPPATALANISHWALQEAGARLLLGGAADLGIEGLLGALEQAMPDHTGALEHLREVHRQAELTGTDLLAQSPWAQGILGMVRTVETADDHDLCHAAHICTRASGVLEVAMRCTPEKPEIYAYLTADEMWQGWAVVGGILPEEGAPSLAAVALNTYQYLADPEWAAELDRYLSFMCSLLVAFGYTGSPGDGTQC</sequence>
<evidence type="ECO:0000313" key="3">
    <source>
        <dbReference type="Proteomes" id="UP000516373"/>
    </source>
</evidence>
<protein>
    <submittedName>
        <fullName evidence="1">Uncharacterized protein</fullName>
    </submittedName>
</protein>